<reference evidence="4 5" key="1">
    <citation type="submission" date="2023-05" db="EMBL/GenBank/DDBJ databases">
        <title>B98-5 Cell Line De Novo Hybrid Assembly: An Optical Mapping Approach.</title>
        <authorList>
            <person name="Kananen K."/>
            <person name="Auerbach J.A."/>
            <person name="Kautto E."/>
            <person name="Blachly J.S."/>
        </authorList>
    </citation>
    <scope>NUCLEOTIDE SEQUENCE [LARGE SCALE GENOMIC DNA]</scope>
    <source>
        <strain evidence="4">B95-8</strain>
        <tissue evidence="4">Cell line</tissue>
    </source>
</reference>
<proteinExistence type="predicted"/>
<dbReference type="InterPro" id="IPR020059">
    <property type="entry name" value="Glu/Gln-tRNA-synth_Ib_codon-bd"/>
</dbReference>
<protein>
    <submittedName>
        <fullName evidence="4">Glutamine--tRNA ligase</fullName>
    </submittedName>
</protein>
<name>A0ABQ9VKI3_SAGOE</name>
<sequence>MALRQWGFPPKGINNFCAEVEMTVAQTTMEPYLLEACVHDVLNDTAPQAMAVVESLWVTIINFPAATFLDIQVPNFPADEIKGFHQVSFAPIVFVERTDFKEEPEPGFKHPAWGQPVGLRHTGYIIELQCVVKGPSGCVESLDVTFRREDAGEKPKAFIYWVSQPFTCEVHLYERLFQHKNPEDPTEVPGGFLSDLNPALLCMVEAALVDFSVTLAKPFNKFPFEHIGYFSVDSDSHQRQFVFNQTVTLKEDRGKV</sequence>
<dbReference type="EMBL" id="JASSZA010000006">
    <property type="protein sequence ID" value="KAK2109389.1"/>
    <property type="molecule type" value="Genomic_DNA"/>
</dbReference>
<evidence type="ECO:0000313" key="5">
    <source>
        <dbReference type="Proteomes" id="UP001266305"/>
    </source>
</evidence>
<dbReference type="SUPFAM" id="SSF50715">
    <property type="entry name" value="Ribosomal protein L25-like"/>
    <property type="match status" value="1"/>
</dbReference>
<evidence type="ECO:0000256" key="1">
    <source>
        <dbReference type="ARBA" id="ARBA00022917"/>
    </source>
</evidence>
<dbReference type="InterPro" id="IPR049437">
    <property type="entry name" value="tRNA-synt_1c_C2"/>
</dbReference>
<dbReference type="InterPro" id="IPR011035">
    <property type="entry name" value="Ribosomal_bL25/Gln-tRNA_synth"/>
</dbReference>
<dbReference type="Pfam" id="PF03950">
    <property type="entry name" value="tRNA-synt_1c_C"/>
    <property type="match status" value="1"/>
</dbReference>
<dbReference type="InterPro" id="IPR020056">
    <property type="entry name" value="Rbsml_bL25/Gln-tRNA_synth_N"/>
</dbReference>
<keyword evidence="5" id="KW-1185">Reference proteome</keyword>
<dbReference type="Gene3D" id="1.10.1160.10">
    <property type="entry name" value="Glutamyl-trna Synthetase, Domain 2"/>
    <property type="match status" value="1"/>
</dbReference>
<keyword evidence="4" id="KW-0436">Ligase</keyword>
<dbReference type="PANTHER" id="PTHR43097">
    <property type="entry name" value="GLUTAMINE-TRNA LIGASE"/>
    <property type="match status" value="1"/>
</dbReference>
<feature type="domain" description="tRNA synthetases class I (E and Q) anti-codon binding" evidence="3">
    <location>
        <begin position="159"/>
        <end position="233"/>
    </location>
</feature>
<dbReference type="GO" id="GO:0016874">
    <property type="term" value="F:ligase activity"/>
    <property type="evidence" value="ECO:0007669"/>
    <property type="project" value="UniProtKB-KW"/>
</dbReference>
<dbReference type="InterPro" id="IPR020061">
    <property type="entry name" value="Glu_tRNA_lig_a-bdl"/>
</dbReference>
<evidence type="ECO:0000313" key="4">
    <source>
        <dbReference type="EMBL" id="KAK2109389.1"/>
    </source>
</evidence>
<feature type="domain" description="Glutamyl/glutaminyl-tRNA synthetase class Ib anti-codon binding" evidence="2">
    <location>
        <begin position="46"/>
        <end position="145"/>
    </location>
</feature>
<dbReference type="Gene3D" id="2.40.240.10">
    <property type="entry name" value="Ribosomal Protein L25, Chain P"/>
    <property type="match status" value="2"/>
</dbReference>
<dbReference type="Proteomes" id="UP001266305">
    <property type="component" value="Unassembled WGS sequence"/>
</dbReference>
<organism evidence="4 5">
    <name type="scientific">Saguinus oedipus</name>
    <name type="common">Cotton-top tamarin</name>
    <name type="synonym">Oedipomidas oedipus</name>
    <dbReference type="NCBI Taxonomy" id="9490"/>
    <lineage>
        <taxon>Eukaryota</taxon>
        <taxon>Metazoa</taxon>
        <taxon>Chordata</taxon>
        <taxon>Craniata</taxon>
        <taxon>Vertebrata</taxon>
        <taxon>Euteleostomi</taxon>
        <taxon>Mammalia</taxon>
        <taxon>Eutheria</taxon>
        <taxon>Euarchontoglires</taxon>
        <taxon>Primates</taxon>
        <taxon>Haplorrhini</taxon>
        <taxon>Platyrrhini</taxon>
        <taxon>Cebidae</taxon>
        <taxon>Callitrichinae</taxon>
        <taxon>Saguinus</taxon>
    </lineage>
</organism>
<evidence type="ECO:0000259" key="2">
    <source>
        <dbReference type="Pfam" id="PF03950"/>
    </source>
</evidence>
<comment type="caution">
    <text evidence="4">The sequence shown here is derived from an EMBL/GenBank/DDBJ whole genome shotgun (WGS) entry which is preliminary data.</text>
</comment>
<evidence type="ECO:0000259" key="3">
    <source>
        <dbReference type="Pfam" id="PF20974"/>
    </source>
</evidence>
<accession>A0ABQ9VKI3</accession>
<dbReference type="Pfam" id="PF20974">
    <property type="entry name" value="tRNA-synt_1c_C2"/>
    <property type="match status" value="1"/>
</dbReference>
<dbReference type="InterPro" id="IPR050132">
    <property type="entry name" value="Gln/Glu-tRNA_Ligase"/>
</dbReference>
<keyword evidence="1" id="KW-0648">Protein biosynthesis</keyword>
<gene>
    <name evidence="4" type="primary">QARS1_5</name>
    <name evidence="4" type="ORF">P7K49_014554</name>
</gene>
<dbReference type="PANTHER" id="PTHR43097:SF4">
    <property type="entry name" value="GLUTAMINE--TRNA LIGASE"/>
    <property type="match status" value="1"/>
</dbReference>